<reference evidence="4" key="1">
    <citation type="journal article" date="2023" name="ISME J.">
        <title>Emergence of putative energy parasites within Clostridia revealed by genome analysis of a novel endosymbiotic clade.</title>
        <authorList>
            <person name="Takahashi K."/>
            <person name="Kuwahara H."/>
            <person name="Horikawa Y."/>
            <person name="Izawa K."/>
            <person name="Kato D."/>
            <person name="Inagaki T."/>
            <person name="Yuki M."/>
            <person name="Ohkuma M."/>
            <person name="Hongoh Y."/>
        </authorList>
    </citation>
    <scope>NUCLEOTIDE SEQUENCE</scope>
    <source>
        <strain evidence="4">CfP3-15</strain>
    </source>
</reference>
<sequence>MFYFFIVQLLNIFIRICFPFEVKGLENIENIDGDFILCSNHLSNVDPLFFIVINFKIHRQKIYFLAKKSIFKNFFINCILDNMGAIPIDRRGVNNEKSLKRAENALRNKNSIGIFIEGTRSKTGKFLRPHSGAAFLAARTKSKVLPVCITPLHSHKVKIFRKTLISFGSPMLVLQDENPTIKEIKQVTVEIMRRIMDLRNLK</sequence>
<evidence type="ECO:0000256" key="2">
    <source>
        <dbReference type="ARBA" id="ARBA00023315"/>
    </source>
</evidence>
<dbReference type="Pfam" id="PF01553">
    <property type="entry name" value="Acyltransferase"/>
    <property type="match status" value="1"/>
</dbReference>
<dbReference type="InterPro" id="IPR002123">
    <property type="entry name" value="Plipid/glycerol_acylTrfase"/>
</dbReference>
<dbReference type="GO" id="GO:0006654">
    <property type="term" value="P:phosphatidic acid biosynthetic process"/>
    <property type="evidence" value="ECO:0007669"/>
    <property type="project" value="TreeGrafter"/>
</dbReference>
<gene>
    <name evidence="4" type="ORF">CfP315_0262</name>
</gene>
<proteinExistence type="predicted"/>
<dbReference type="KEGG" id="ips:CfP315_0262"/>
<dbReference type="Proteomes" id="UP001337580">
    <property type="component" value="Chromosome"/>
</dbReference>
<dbReference type="SMART" id="SM00563">
    <property type="entry name" value="PlsC"/>
    <property type="match status" value="1"/>
</dbReference>
<evidence type="ECO:0000259" key="3">
    <source>
        <dbReference type="SMART" id="SM00563"/>
    </source>
</evidence>
<dbReference type="PANTHER" id="PTHR10434:SF11">
    <property type="entry name" value="1-ACYL-SN-GLYCEROL-3-PHOSPHATE ACYLTRANSFERASE"/>
    <property type="match status" value="1"/>
</dbReference>
<evidence type="ECO:0000313" key="4">
    <source>
        <dbReference type="EMBL" id="BED91741.1"/>
    </source>
</evidence>
<dbReference type="CDD" id="cd07989">
    <property type="entry name" value="LPLAT_AGPAT-like"/>
    <property type="match status" value="1"/>
</dbReference>
<evidence type="ECO:0000256" key="1">
    <source>
        <dbReference type="ARBA" id="ARBA00022679"/>
    </source>
</evidence>
<name>A0AA48HUR4_9FIRM</name>
<keyword evidence="1" id="KW-0808">Transferase</keyword>
<dbReference type="EMBL" id="AP027924">
    <property type="protein sequence ID" value="BED91741.1"/>
    <property type="molecule type" value="Genomic_DNA"/>
</dbReference>
<protein>
    <submittedName>
        <fullName evidence="4">1-acyl-sn-glycerol-3-phosphate acyltransferase</fullName>
    </submittedName>
</protein>
<feature type="domain" description="Phospholipid/glycerol acyltransferase" evidence="3">
    <location>
        <begin position="35"/>
        <end position="152"/>
    </location>
</feature>
<keyword evidence="2 4" id="KW-0012">Acyltransferase</keyword>
<organism evidence="4">
    <name type="scientific">Candidatus Improbicoccus pseudotrichonymphae</name>
    <dbReference type="NCBI Taxonomy" id="3033792"/>
    <lineage>
        <taxon>Bacteria</taxon>
        <taxon>Bacillati</taxon>
        <taxon>Bacillota</taxon>
        <taxon>Clostridia</taxon>
        <taxon>Candidatus Improbicoccus</taxon>
    </lineage>
</organism>
<dbReference type="SUPFAM" id="SSF69593">
    <property type="entry name" value="Glycerol-3-phosphate (1)-acyltransferase"/>
    <property type="match status" value="1"/>
</dbReference>
<dbReference type="GO" id="GO:0003841">
    <property type="term" value="F:1-acylglycerol-3-phosphate O-acyltransferase activity"/>
    <property type="evidence" value="ECO:0007669"/>
    <property type="project" value="TreeGrafter"/>
</dbReference>
<accession>A0AA48HUR4</accession>
<dbReference type="PANTHER" id="PTHR10434">
    <property type="entry name" value="1-ACYL-SN-GLYCEROL-3-PHOSPHATE ACYLTRANSFERASE"/>
    <property type="match status" value="1"/>
</dbReference>
<dbReference type="AlphaFoldDB" id="A0AA48HUR4"/>